<name>A0ABV0A3T9_9HYPH</name>
<dbReference type="RefSeq" id="WP_346013608.1">
    <property type="nucleotide sequence ID" value="NZ_JAQYXP010000005.1"/>
</dbReference>
<organism evidence="1 2">
    <name type="scientific">Methylobacterium ajmalii</name>
    <dbReference type="NCBI Taxonomy" id="2738439"/>
    <lineage>
        <taxon>Bacteria</taxon>
        <taxon>Pseudomonadati</taxon>
        <taxon>Pseudomonadota</taxon>
        <taxon>Alphaproteobacteria</taxon>
        <taxon>Hyphomicrobiales</taxon>
        <taxon>Methylobacteriaceae</taxon>
        <taxon>Methylobacterium</taxon>
    </lineage>
</organism>
<dbReference type="EMBL" id="JAQYXP010000005">
    <property type="protein sequence ID" value="MEN3238313.1"/>
    <property type="molecule type" value="Genomic_DNA"/>
</dbReference>
<reference evidence="1 2" key="1">
    <citation type="journal article" date="2023" name="PLoS ONE">
        <title>Complete genome assembly of Hawai'i environmental nontuberculous mycobacteria reveals unexpected co-isolation with methylobacteria.</title>
        <authorList>
            <person name="Hendrix J."/>
            <person name="Epperson L.E."/>
            <person name="Tong E.I."/>
            <person name="Chan Y.L."/>
            <person name="Hasan N.A."/>
            <person name="Dawrs S.N."/>
            <person name="Norton G.J."/>
            <person name="Virdi R."/>
            <person name="Crooks J.L."/>
            <person name="Chan E.D."/>
            <person name="Honda J.R."/>
            <person name="Strong M."/>
        </authorList>
    </citation>
    <scope>NUCLEOTIDE SEQUENCE [LARGE SCALE GENOMIC DNA]</scope>
    <source>
        <strain evidence="1 2">NJH_HI04-1</strain>
    </source>
</reference>
<accession>A0ABV0A3T9</accession>
<comment type="caution">
    <text evidence="1">The sequence shown here is derived from an EMBL/GenBank/DDBJ whole genome shotgun (WGS) entry which is preliminary data.</text>
</comment>
<keyword evidence="2" id="KW-1185">Reference proteome</keyword>
<evidence type="ECO:0000313" key="1">
    <source>
        <dbReference type="EMBL" id="MEN3238313.1"/>
    </source>
</evidence>
<gene>
    <name evidence="1" type="ORF">PUR29_33230</name>
</gene>
<protein>
    <recommendedName>
        <fullName evidence="3">DUF3486 family protein</fullName>
    </recommendedName>
</protein>
<dbReference type="Proteomes" id="UP001407347">
    <property type="component" value="Unassembled WGS sequence"/>
</dbReference>
<evidence type="ECO:0000313" key="2">
    <source>
        <dbReference type="Proteomes" id="UP001407347"/>
    </source>
</evidence>
<evidence type="ECO:0008006" key="3">
    <source>
        <dbReference type="Google" id="ProtNLM"/>
    </source>
</evidence>
<proteinExistence type="predicted"/>
<sequence>MTSIDRSFALQEWQDESKSSPVFALMREMADDTAPHLNGLPLSHPDVQALQAECMKALRAGRRAEGGRKAAETRAANAAKGISQVGLKGSARQKQWAAQIRGAMQRAAGDDAGFAAVLEGAHQAAFWIDNRKVSWADLSARFAKAKARNDAAVAEVRSILLGASRIELEQSRRCDELVKIQGEFDRFLRR</sequence>